<organism evidence="2 3">
    <name type="scientific">Lymnaea stagnalis</name>
    <name type="common">Great pond snail</name>
    <name type="synonym">Helix stagnalis</name>
    <dbReference type="NCBI Taxonomy" id="6523"/>
    <lineage>
        <taxon>Eukaryota</taxon>
        <taxon>Metazoa</taxon>
        <taxon>Spiralia</taxon>
        <taxon>Lophotrochozoa</taxon>
        <taxon>Mollusca</taxon>
        <taxon>Gastropoda</taxon>
        <taxon>Heterobranchia</taxon>
        <taxon>Euthyneura</taxon>
        <taxon>Panpulmonata</taxon>
        <taxon>Hygrophila</taxon>
        <taxon>Lymnaeoidea</taxon>
        <taxon>Lymnaeidae</taxon>
        <taxon>Lymnaea</taxon>
    </lineage>
</organism>
<dbReference type="Proteomes" id="UP001497497">
    <property type="component" value="Unassembled WGS sequence"/>
</dbReference>
<dbReference type="GO" id="GO:0005643">
    <property type="term" value="C:nuclear pore"/>
    <property type="evidence" value="ECO:0007669"/>
    <property type="project" value="TreeGrafter"/>
</dbReference>
<dbReference type="PROSITE" id="PS50196">
    <property type="entry name" value="RANBD1"/>
    <property type="match status" value="1"/>
</dbReference>
<dbReference type="GO" id="GO:0005096">
    <property type="term" value="F:GTPase activator activity"/>
    <property type="evidence" value="ECO:0007669"/>
    <property type="project" value="TreeGrafter"/>
</dbReference>
<accession>A0AAV2IM76</accession>
<reference evidence="2 3" key="1">
    <citation type="submission" date="2024-04" db="EMBL/GenBank/DDBJ databases">
        <authorList>
            <consortium name="Genoscope - CEA"/>
            <person name="William W."/>
        </authorList>
    </citation>
    <scope>NUCLEOTIDE SEQUENCE [LARGE SCALE GENOMIC DNA]</scope>
</reference>
<dbReference type="InterPro" id="IPR045255">
    <property type="entry name" value="RanBP1-like"/>
</dbReference>
<dbReference type="PANTHER" id="PTHR23138">
    <property type="entry name" value="RAN BINDING PROTEIN"/>
    <property type="match status" value="1"/>
</dbReference>
<dbReference type="PANTHER" id="PTHR23138:SF87">
    <property type="entry name" value="E3 SUMO-PROTEIN LIGASE RANBP2"/>
    <property type="match status" value="1"/>
</dbReference>
<dbReference type="GO" id="GO:0005737">
    <property type="term" value="C:cytoplasm"/>
    <property type="evidence" value="ECO:0007669"/>
    <property type="project" value="TreeGrafter"/>
</dbReference>
<gene>
    <name evidence="2" type="ORF">GSLYS_00020124001</name>
</gene>
<comment type="caution">
    <text evidence="2">The sequence shown here is derived from an EMBL/GenBank/DDBJ whole genome shotgun (WGS) entry which is preliminary data.</text>
</comment>
<dbReference type="InterPro" id="IPR011993">
    <property type="entry name" value="PH-like_dom_sf"/>
</dbReference>
<dbReference type="InterPro" id="IPR000156">
    <property type="entry name" value="Ran_bind_dom"/>
</dbReference>
<feature type="non-terminal residue" evidence="2">
    <location>
        <position position="133"/>
    </location>
</feature>
<dbReference type="Gene3D" id="2.30.29.30">
    <property type="entry name" value="Pleckstrin-homology domain (PH domain)/Phosphotyrosine-binding domain (PTB)"/>
    <property type="match status" value="1"/>
</dbReference>
<evidence type="ECO:0000313" key="3">
    <source>
        <dbReference type="Proteomes" id="UP001497497"/>
    </source>
</evidence>
<protein>
    <recommendedName>
        <fullName evidence="1">RanBD1 domain-containing protein</fullName>
    </recommendedName>
</protein>
<sequence>MFQYDKETGKWQRKARGNIKIIRNLSKRQFRVIVIEDQICTLCANHTITSNMRLLPMSKSDRMVYYEALDVLGEKMEVKQFAIKFKNKQKALQFLDLFNASQTMDPEHDIANHKMEPYHYSASQRMYPNYDSA</sequence>
<proteinExistence type="predicted"/>
<keyword evidence="3" id="KW-1185">Reference proteome</keyword>
<evidence type="ECO:0000259" key="1">
    <source>
        <dbReference type="PROSITE" id="PS50196"/>
    </source>
</evidence>
<evidence type="ECO:0000313" key="2">
    <source>
        <dbReference type="EMBL" id="CAL1546747.1"/>
    </source>
</evidence>
<dbReference type="Pfam" id="PF00638">
    <property type="entry name" value="Ran_BP1"/>
    <property type="match status" value="1"/>
</dbReference>
<dbReference type="EMBL" id="CAXITT010000851">
    <property type="protein sequence ID" value="CAL1546747.1"/>
    <property type="molecule type" value="Genomic_DNA"/>
</dbReference>
<name>A0AAV2IM76_LYMST</name>
<dbReference type="SUPFAM" id="SSF50729">
    <property type="entry name" value="PH domain-like"/>
    <property type="match status" value="1"/>
</dbReference>
<feature type="domain" description="RanBD1" evidence="1">
    <location>
        <begin position="1"/>
        <end position="107"/>
    </location>
</feature>
<dbReference type="AlphaFoldDB" id="A0AAV2IM76"/>
<dbReference type="SMART" id="SM00160">
    <property type="entry name" value="RanBD"/>
    <property type="match status" value="1"/>
</dbReference>